<gene>
    <name evidence="2" type="ORF">M8H41_08560</name>
</gene>
<keyword evidence="1" id="KW-1133">Transmembrane helix</keyword>
<evidence type="ECO:0000313" key="3">
    <source>
        <dbReference type="Proteomes" id="UP001176021"/>
    </source>
</evidence>
<dbReference type="Proteomes" id="UP001176021">
    <property type="component" value="Unassembled WGS sequence"/>
</dbReference>
<name>A0ABT8QS51_9FIRM</name>
<dbReference type="RefSeq" id="WP_301999536.1">
    <property type="nucleotide sequence ID" value="NZ_JAMJEV010000006.1"/>
</dbReference>
<evidence type="ECO:0000256" key="1">
    <source>
        <dbReference type="SAM" id="Phobius"/>
    </source>
</evidence>
<keyword evidence="1" id="KW-0812">Transmembrane</keyword>
<protein>
    <submittedName>
        <fullName evidence="2">Uncharacterized protein</fullName>
    </submittedName>
</protein>
<reference evidence="2" key="1">
    <citation type="submission" date="2022-05" db="EMBL/GenBank/DDBJ databases">
        <title>Expanded diversity of anoxic marine methylotrophy in a Black Sea sulfate reducing microorganism.</title>
        <authorList>
            <person name="Fischer P.Q."/>
            <person name="Stams A.J.M."/>
            <person name="Villanueva L."/>
            <person name="Sousa D.Z."/>
        </authorList>
    </citation>
    <scope>NUCLEOTIDE SEQUENCE</scope>
    <source>
        <strain evidence="2">P130</strain>
    </source>
</reference>
<organism evidence="2 3">
    <name type="scientific">Desulfosporosinus nitroreducens</name>
    <dbReference type="NCBI Taxonomy" id="2018668"/>
    <lineage>
        <taxon>Bacteria</taxon>
        <taxon>Bacillati</taxon>
        <taxon>Bacillota</taxon>
        <taxon>Clostridia</taxon>
        <taxon>Eubacteriales</taxon>
        <taxon>Desulfitobacteriaceae</taxon>
        <taxon>Desulfosporosinus</taxon>
    </lineage>
</organism>
<feature type="transmembrane region" description="Helical" evidence="1">
    <location>
        <begin position="21"/>
        <end position="41"/>
    </location>
</feature>
<accession>A0ABT8QS51</accession>
<evidence type="ECO:0000313" key="2">
    <source>
        <dbReference type="EMBL" id="MDO0822903.1"/>
    </source>
</evidence>
<keyword evidence="1" id="KW-0472">Membrane</keyword>
<dbReference type="EMBL" id="JAMJEV010000006">
    <property type="protein sequence ID" value="MDO0822903.1"/>
    <property type="molecule type" value="Genomic_DNA"/>
</dbReference>
<sequence length="172" mass="19345">MIKSPPTLSIYPFWQRLSPRTLKVIIAGVLICIAGVFLTLWQPAYMRLDSLQEERAHWQDVLRKGETKPNTIIPTMDQLPDMIELCRHTFADLGVDVVSLNVERFGERREAGKGARIDYALVNLRLLGQWPGIARSLAALEKMQGISIYVQEAVLSEAGGEAILQIYYCTGE</sequence>
<comment type="caution">
    <text evidence="2">The sequence shown here is derived from an EMBL/GenBank/DDBJ whole genome shotgun (WGS) entry which is preliminary data.</text>
</comment>
<proteinExistence type="predicted"/>
<keyword evidence="3" id="KW-1185">Reference proteome</keyword>